<dbReference type="Proteomes" id="UP000236291">
    <property type="component" value="Unassembled WGS sequence"/>
</dbReference>
<accession>A0A2K3PMH8</accession>
<sequence>MSVCFGRQPSGCMFVRPPESSPGGGPPPMFLLFTMNT</sequence>
<reference evidence="1 2" key="2">
    <citation type="journal article" date="2017" name="Front. Plant Sci.">
        <title>Gene Classification and Mining of Molecular Markers Useful in Red Clover (Trifolium pratense) Breeding.</title>
        <authorList>
            <person name="Istvanek J."/>
            <person name="Dluhosova J."/>
            <person name="Dluhos P."/>
            <person name="Patkova L."/>
            <person name="Nedelnik J."/>
            <person name="Repkova J."/>
        </authorList>
    </citation>
    <scope>NUCLEOTIDE SEQUENCE [LARGE SCALE GENOMIC DNA]</scope>
    <source>
        <strain evidence="2">cv. Tatra</strain>
        <tissue evidence="1">Young leaves</tissue>
    </source>
</reference>
<evidence type="ECO:0000313" key="2">
    <source>
        <dbReference type="Proteomes" id="UP000236291"/>
    </source>
</evidence>
<proteinExistence type="predicted"/>
<evidence type="ECO:0000313" key="1">
    <source>
        <dbReference type="EMBL" id="PNY16492.1"/>
    </source>
</evidence>
<gene>
    <name evidence="1" type="ORF">L195_g013214</name>
</gene>
<organism evidence="1 2">
    <name type="scientific">Trifolium pratense</name>
    <name type="common">Red clover</name>
    <dbReference type="NCBI Taxonomy" id="57577"/>
    <lineage>
        <taxon>Eukaryota</taxon>
        <taxon>Viridiplantae</taxon>
        <taxon>Streptophyta</taxon>
        <taxon>Embryophyta</taxon>
        <taxon>Tracheophyta</taxon>
        <taxon>Spermatophyta</taxon>
        <taxon>Magnoliopsida</taxon>
        <taxon>eudicotyledons</taxon>
        <taxon>Gunneridae</taxon>
        <taxon>Pentapetalae</taxon>
        <taxon>rosids</taxon>
        <taxon>fabids</taxon>
        <taxon>Fabales</taxon>
        <taxon>Fabaceae</taxon>
        <taxon>Papilionoideae</taxon>
        <taxon>50 kb inversion clade</taxon>
        <taxon>NPAAA clade</taxon>
        <taxon>Hologalegina</taxon>
        <taxon>IRL clade</taxon>
        <taxon>Trifolieae</taxon>
        <taxon>Trifolium</taxon>
    </lineage>
</organism>
<comment type="caution">
    <text evidence="1">The sequence shown here is derived from an EMBL/GenBank/DDBJ whole genome shotgun (WGS) entry which is preliminary data.</text>
</comment>
<reference evidence="1 2" key="1">
    <citation type="journal article" date="2014" name="Am. J. Bot.">
        <title>Genome assembly and annotation for red clover (Trifolium pratense; Fabaceae).</title>
        <authorList>
            <person name="Istvanek J."/>
            <person name="Jaros M."/>
            <person name="Krenek A."/>
            <person name="Repkova J."/>
        </authorList>
    </citation>
    <scope>NUCLEOTIDE SEQUENCE [LARGE SCALE GENOMIC DNA]</scope>
    <source>
        <strain evidence="2">cv. Tatra</strain>
        <tissue evidence="1">Young leaves</tissue>
    </source>
</reference>
<dbReference type="EMBL" id="ASHM01008567">
    <property type="protein sequence ID" value="PNY16492.1"/>
    <property type="molecule type" value="Genomic_DNA"/>
</dbReference>
<name>A0A2K3PMH8_TRIPR</name>
<protein>
    <submittedName>
        <fullName evidence="1">Uncharacterized protein</fullName>
    </submittedName>
</protein>
<dbReference type="AlphaFoldDB" id="A0A2K3PMH8"/>